<dbReference type="EMBL" id="FXTN01000003">
    <property type="protein sequence ID" value="SMO52480.1"/>
    <property type="molecule type" value="Genomic_DNA"/>
</dbReference>
<dbReference type="PROSITE" id="PS51257">
    <property type="entry name" value="PROKAR_LIPOPROTEIN"/>
    <property type="match status" value="1"/>
</dbReference>
<proteinExistence type="inferred from homology"/>
<evidence type="ECO:0000256" key="4">
    <source>
        <dbReference type="PROSITE-ProRule" id="PRU00277"/>
    </source>
</evidence>
<evidence type="ECO:0000256" key="5">
    <source>
        <dbReference type="RuleBase" id="RU003915"/>
    </source>
</evidence>
<dbReference type="InterPro" id="IPR044609">
    <property type="entry name" value="FKBP2/11"/>
</dbReference>
<dbReference type="SUPFAM" id="SSF54534">
    <property type="entry name" value="FKBP-like"/>
    <property type="match status" value="2"/>
</dbReference>
<dbReference type="InterPro" id="IPR001179">
    <property type="entry name" value="PPIase_FKBP_dom"/>
</dbReference>
<evidence type="ECO:0000256" key="1">
    <source>
        <dbReference type="ARBA" id="ARBA00000971"/>
    </source>
</evidence>
<evidence type="ECO:0000259" key="6">
    <source>
        <dbReference type="PROSITE" id="PS50059"/>
    </source>
</evidence>
<dbReference type="OrthoDB" id="669809at2"/>
<organism evidence="7 8">
    <name type="scientific">Pedobacter westerhofensis</name>
    <dbReference type="NCBI Taxonomy" id="425512"/>
    <lineage>
        <taxon>Bacteria</taxon>
        <taxon>Pseudomonadati</taxon>
        <taxon>Bacteroidota</taxon>
        <taxon>Sphingobacteriia</taxon>
        <taxon>Sphingobacteriales</taxon>
        <taxon>Sphingobacteriaceae</taxon>
        <taxon>Pedobacter</taxon>
    </lineage>
</organism>
<name>A0A521C191_9SPHI</name>
<evidence type="ECO:0000313" key="8">
    <source>
        <dbReference type="Proteomes" id="UP000320300"/>
    </source>
</evidence>
<dbReference type="PANTHER" id="PTHR45779">
    <property type="entry name" value="PEPTIDYLPROLYL ISOMERASE"/>
    <property type="match status" value="1"/>
</dbReference>
<protein>
    <recommendedName>
        <fullName evidence="5">Peptidyl-prolyl cis-trans isomerase</fullName>
        <ecNumber evidence="5">5.2.1.8</ecNumber>
    </recommendedName>
</protein>
<dbReference type="EC" id="5.2.1.8" evidence="5"/>
<dbReference type="PROSITE" id="PS50059">
    <property type="entry name" value="FKBP_PPIASE"/>
    <property type="match status" value="1"/>
</dbReference>
<dbReference type="RefSeq" id="WP_142527314.1">
    <property type="nucleotide sequence ID" value="NZ_CBCSJO010000004.1"/>
</dbReference>
<dbReference type="PANTHER" id="PTHR45779:SF7">
    <property type="entry name" value="PEPTIDYLPROLYL ISOMERASE"/>
    <property type="match status" value="1"/>
</dbReference>
<keyword evidence="8" id="KW-1185">Reference proteome</keyword>
<gene>
    <name evidence="7" type="ORF">SAMN06265348_10398</name>
</gene>
<keyword evidence="3 4" id="KW-0413">Isomerase</keyword>
<evidence type="ECO:0000256" key="3">
    <source>
        <dbReference type="ARBA" id="ARBA00023235"/>
    </source>
</evidence>
<evidence type="ECO:0000256" key="2">
    <source>
        <dbReference type="ARBA" id="ARBA00023110"/>
    </source>
</evidence>
<dbReference type="Gene3D" id="3.10.50.40">
    <property type="match status" value="2"/>
</dbReference>
<feature type="domain" description="PPIase FKBP-type" evidence="6">
    <location>
        <begin position="216"/>
        <end position="301"/>
    </location>
</feature>
<accession>A0A521C191</accession>
<dbReference type="GO" id="GO:0003755">
    <property type="term" value="F:peptidyl-prolyl cis-trans isomerase activity"/>
    <property type="evidence" value="ECO:0007669"/>
    <property type="project" value="UniProtKB-UniRule"/>
</dbReference>
<keyword evidence="2 4" id="KW-0697">Rotamase</keyword>
<comment type="catalytic activity">
    <reaction evidence="1 4 5">
        <text>[protein]-peptidylproline (omega=180) = [protein]-peptidylproline (omega=0)</text>
        <dbReference type="Rhea" id="RHEA:16237"/>
        <dbReference type="Rhea" id="RHEA-COMP:10747"/>
        <dbReference type="Rhea" id="RHEA-COMP:10748"/>
        <dbReference type="ChEBI" id="CHEBI:83833"/>
        <dbReference type="ChEBI" id="CHEBI:83834"/>
        <dbReference type="EC" id="5.2.1.8"/>
    </reaction>
</comment>
<dbReference type="InterPro" id="IPR046357">
    <property type="entry name" value="PPIase_dom_sf"/>
</dbReference>
<dbReference type="AlphaFoldDB" id="A0A521C191"/>
<sequence length="302" mass="32323">MLKKFSGYILALAGLTIIFTSCKKDYESIQSTDNAKITDYITKNNLTSSMILDSAKTGYYYQILTQGTGNVLKNTDSILYTGTIKGLENGVTYLSTGSYYNLGTFVGYTNSLSYNSAAYNIPAIRDVMLKLKRGGSARILLPSHLAFGRNGTGDVPSNQNIDLTITTYPDTTQAQLDDRLIQAFVTSKGLSMTKDPSGIWYSISAVGSGTYPITANSGIQIAYTGRLTDGTVFDSSTDNGSAADITGFIPAFSKLLPGKLEKGGKIRMIIPSRLGYSTTGNGVAVPGNAILDFDLEILSVTQ</sequence>
<dbReference type="Proteomes" id="UP000320300">
    <property type="component" value="Unassembled WGS sequence"/>
</dbReference>
<comment type="similarity">
    <text evidence="5">Belongs to the FKBP-type PPIase family.</text>
</comment>
<reference evidence="7 8" key="1">
    <citation type="submission" date="2017-05" db="EMBL/GenBank/DDBJ databases">
        <authorList>
            <person name="Varghese N."/>
            <person name="Submissions S."/>
        </authorList>
    </citation>
    <scope>NUCLEOTIDE SEQUENCE [LARGE SCALE GENOMIC DNA]</scope>
    <source>
        <strain evidence="7 8">DSM 19036</strain>
    </source>
</reference>
<evidence type="ECO:0000313" key="7">
    <source>
        <dbReference type="EMBL" id="SMO52480.1"/>
    </source>
</evidence>
<dbReference type="Pfam" id="PF00254">
    <property type="entry name" value="FKBP_C"/>
    <property type="match status" value="1"/>
</dbReference>